<dbReference type="InterPro" id="IPR003148">
    <property type="entry name" value="RCK_N"/>
</dbReference>
<dbReference type="InterPro" id="IPR036721">
    <property type="entry name" value="RCK_C_sf"/>
</dbReference>
<dbReference type="SUPFAM" id="SSF51735">
    <property type="entry name" value="NAD(P)-binding Rossmann-fold domains"/>
    <property type="match status" value="2"/>
</dbReference>
<dbReference type="InterPro" id="IPR036291">
    <property type="entry name" value="NAD(P)-bd_dom_sf"/>
</dbReference>
<feature type="domain" description="RCK C-terminal" evidence="8">
    <location>
        <begin position="141"/>
        <end position="224"/>
    </location>
</feature>
<dbReference type="GO" id="GO:0005886">
    <property type="term" value="C:plasma membrane"/>
    <property type="evidence" value="ECO:0007669"/>
    <property type="project" value="InterPro"/>
</dbReference>
<keyword evidence="3" id="KW-0633">Potassium transport</keyword>
<evidence type="ECO:0000256" key="6">
    <source>
        <dbReference type="ARBA" id="ARBA00023065"/>
    </source>
</evidence>
<dbReference type="Gene3D" id="3.40.50.720">
    <property type="entry name" value="NAD(P)-binding Rossmann-like Domain"/>
    <property type="match status" value="2"/>
</dbReference>
<dbReference type="PANTHER" id="PTHR43833:SF5">
    <property type="entry name" value="TRK SYSTEM POTASSIUM UPTAKE PROTEIN TRKA"/>
    <property type="match status" value="1"/>
</dbReference>
<evidence type="ECO:0000256" key="1">
    <source>
        <dbReference type="ARBA" id="ARBA00017378"/>
    </source>
</evidence>
<accession>A0A9D2GW88</accession>
<dbReference type="NCBIfam" id="NF007039">
    <property type="entry name" value="PRK09496.3-2"/>
    <property type="match status" value="1"/>
</dbReference>
<dbReference type="InterPro" id="IPR050721">
    <property type="entry name" value="Trk_Ktr_HKT_K-transport"/>
</dbReference>
<evidence type="ECO:0000256" key="3">
    <source>
        <dbReference type="ARBA" id="ARBA00022538"/>
    </source>
</evidence>
<feature type="domain" description="RCK N-terminal" evidence="7">
    <location>
        <begin position="229"/>
        <end position="357"/>
    </location>
</feature>
<organism evidence="9 10">
    <name type="scientific">Candidatus Mucispirillum faecigallinarum</name>
    <dbReference type="NCBI Taxonomy" id="2838699"/>
    <lineage>
        <taxon>Bacteria</taxon>
        <taxon>Pseudomonadati</taxon>
        <taxon>Deferribacterota</taxon>
        <taxon>Deferribacteres</taxon>
        <taxon>Deferribacterales</taxon>
        <taxon>Mucispirillaceae</taxon>
        <taxon>Mucispirillum</taxon>
    </lineage>
</organism>
<dbReference type="NCBIfam" id="NF007031">
    <property type="entry name" value="PRK09496.1-2"/>
    <property type="match status" value="1"/>
</dbReference>
<dbReference type="InterPro" id="IPR006036">
    <property type="entry name" value="K_uptake_TrkA"/>
</dbReference>
<reference evidence="9" key="2">
    <citation type="submission" date="2021-04" db="EMBL/GenBank/DDBJ databases">
        <authorList>
            <person name="Gilroy R."/>
        </authorList>
    </citation>
    <scope>NUCLEOTIDE SEQUENCE</scope>
    <source>
        <strain evidence="9">ChiW4-1371</strain>
    </source>
</reference>
<dbReference type="PROSITE" id="PS51202">
    <property type="entry name" value="RCK_C"/>
    <property type="match status" value="2"/>
</dbReference>
<protein>
    <recommendedName>
        <fullName evidence="1">Trk system potassium uptake protein TrkA</fullName>
    </recommendedName>
</protein>
<dbReference type="PRINTS" id="PR00335">
    <property type="entry name" value="KUPTAKETRKA"/>
</dbReference>
<dbReference type="SUPFAM" id="SSF116726">
    <property type="entry name" value="TrkA C-terminal domain-like"/>
    <property type="match status" value="2"/>
</dbReference>
<dbReference type="NCBIfam" id="NF007032">
    <property type="entry name" value="PRK09496.1-4"/>
    <property type="match status" value="1"/>
</dbReference>
<proteinExistence type="predicted"/>
<evidence type="ECO:0000259" key="7">
    <source>
        <dbReference type="PROSITE" id="PS51201"/>
    </source>
</evidence>
<evidence type="ECO:0000256" key="2">
    <source>
        <dbReference type="ARBA" id="ARBA00022448"/>
    </source>
</evidence>
<keyword evidence="2" id="KW-0813">Transport</keyword>
<gene>
    <name evidence="9" type="primary">trkA</name>
    <name evidence="9" type="ORF">H9804_09470</name>
</gene>
<dbReference type="GO" id="GO:0015079">
    <property type="term" value="F:potassium ion transmembrane transporter activity"/>
    <property type="evidence" value="ECO:0007669"/>
    <property type="project" value="InterPro"/>
</dbReference>
<evidence type="ECO:0000313" key="9">
    <source>
        <dbReference type="EMBL" id="HIZ90165.1"/>
    </source>
</evidence>
<dbReference type="PANTHER" id="PTHR43833">
    <property type="entry name" value="POTASSIUM CHANNEL PROTEIN 2-RELATED-RELATED"/>
    <property type="match status" value="1"/>
</dbReference>
<keyword evidence="4" id="KW-0630">Potassium</keyword>
<feature type="domain" description="RCK N-terminal" evidence="7">
    <location>
        <begin position="1"/>
        <end position="121"/>
    </location>
</feature>
<dbReference type="InterPro" id="IPR006037">
    <property type="entry name" value="RCK_C"/>
</dbReference>
<dbReference type="Pfam" id="PF02254">
    <property type="entry name" value="TrkA_N"/>
    <property type="match status" value="2"/>
</dbReference>
<comment type="caution">
    <text evidence="9">The sequence shown here is derived from an EMBL/GenBank/DDBJ whole genome shotgun (WGS) entry which is preliminary data.</text>
</comment>
<evidence type="ECO:0000256" key="5">
    <source>
        <dbReference type="ARBA" id="ARBA00023027"/>
    </source>
</evidence>
<sequence>MNIVIVGAGEVGTHIASQLVAEQKDVVIIEKDPECAARASNMLDCLVITGEGSNVEVLRQAGAENADIFIAATSIDEVNMISCFVAGSAFKTPLKIARVRNVDYMRDGLLQHSSIGIDYLVNPEIEAAFDIVQTVLHGASSGIFAFQGTNAQLRDFLVKEDSIFNGVLVKDIRLLIDQTFIIAGVLRNETLHIPKGDFQILKGDHIYIAALGKSFNKILTRAGMSVDKLKRIVLVGAGLIAKHVAGMLIEDGKDVRIIEKDYERCKEISALYPDATVINGNISDQDVFEEENIAYTDAIITTTQSEELNILAGVYAKSKGVKRAVALIDKLNYTTLATNLGIDSCISAKLSSVDAILKFIRKGNIKNVYTIFEGQAEAIEFIVGTNPNLVGKKIMDLKLPEGCLIITVQRNRKTIIPTGSFVIEEGDSLITFVAHDEISRLEELINQ</sequence>
<dbReference type="AlphaFoldDB" id="A0A9D2GW88"/>
<reference evidence="9" key="1">
    <citation type="journal article" date="2021" name="PeerJ">
        <title>Extensive microbial diversity within the chicken gut microbiome revealed by metagenomics and culture.</title>
        <authorList>
            <person name="Gilroy R."/>
            <person name="Ravi A."/>
            <person name="Getino M."/>
            <person name="Pursley I."/>
            <person name="Horton D.L."/>
            <person name="Alikhan N.F."/>
            <person name="Baker D."/>
            <person name="Gharbi K."/>
            <person name="Hall N."/>
            <person name="Watson M."/>
            <person name="Adriaenssens E.M."/>
            <person name="Foster-Nyarko E."/>
            <person name="Jarju S."/>
            <person name="Secka A."/>
            <person name="Antonio M."/>
            <person name="Oren A."/>
            <person name="Chaudhuri R.R."/>
            <person name="La Ragione R."/>
            <person name="Hildebrand F."/>
            <person name="Pallen M.J."/>
        </authorList>
    </citation>
    <scope>NUCLEOTIDE SEQUENCE</scope>
    <source>
        <strain evidence="9">ChiW4-1371</strain>
    </source>
</reference>
<dbReference type="EMBL" id="DXAQ01000141">
    <property type="protein sequence ID" value="HIZ90165.1"/>
    <property type="molecule type" value="Genomic_DNA"/>
</dbReference>
<dbReference type="Proteomes" id="UP000824176">
    <property type="component" value="Unassembled WGS sequence"/>
</dbReference>
<evidence type="ECO:0000259" key="8">
    <source>
        <dbReference type="PROSITE" id="PS51202"/>
    </source>
</evidence>
<keyword evidence="5" id="KW-0520">NAD</keyword>
<dbReference type="Pfam" id="PF02080">
    <property type="entry name" value="TrkA_C"/>
    <property type="match status" value="1"/>
</dbReference>
<dbReference type="Gene3D" id="3.30.70.1450">
    <property type="entry name" value="Regulator of K+ conductance, C-terminal domain"/>
    <property type="match status" value="2"/>
</dbReference>
<evidence type="ECO:0000256" key="4">
    <source>
        <dbReference type="ARBA" id="ARBA00022958"/>
    </source>
</evidence>
<keyword evidence="6" id="KW-0406">Ion transport</keyword>
<dbReference type="PROSITE" id="PS51201">
    <property type="entry name" value="RCK_N"/>
    <property type="match status" value="2"/>
</dbReference>
<feature type="domain" description="RCK C-terminal" evidence="8">
    <location>
        <begin position="366"/>
        <end position="447"/>
    </location>
</feature>
<evidence type="ECO:0000313" key="10">
    <source>
        <dbReference type="Proteomes" id="UP000824176"/>
    </source>
</evidence>
<name>A0A9D2GW88_9BACT</name>